<name>A0A934V309_9PSEU</name>
<sequence>MIPWDERLRGRRPALWFGTRLAIALARVLTLLPPHRLERVLTVLRWRARPATAAETDEALRSVLSSSLMLNAHKACLPRSIAAALTCRLLGRWPTWCTGVGVTPPFSAHAWVEVDGVPVGEVDNGTGFARLLVVAPADER</sequence>
<keyword evidence="3" id="KW-1185">Reference proteome</keyword>
<dbReference type="Proteomes" id="UP000635245">
    <property type="component" value="Unassembled WGS sequence"/>
</dbReference>
<reference evidence="2" key="1">
    <citation type="submission" date="2020-12" db="EMBL/GenBank/DDBJ databases">
        <title>Prauserella sp. ASG 168, a novel actinomycete isolated from cave rock.</title>
        <authorList>
            <person name="Suriyachadkun C."/>
        </authorList>
    </citation>
    <scope>NUCLEOTIDE SEQUENCE</scope>
    <source>
        <strain evidence="2">ASG 168</strain>
    </source>
</reference>
<protein>
    <submittedName>
        <fullName evidence="2">Lasso peptide biosynthesis B2 protein</fullName>
    </submittedName>
</protein>
<dbReference type="InterPro" id="IPR032708">
    <property type="entry name" value="McjB_C"/>
</dbReference>
<dbReference type="InterPro" id="IPR053521">
    <property type="entry name" value="McjB-like"/>
</dbReference>
<evidence type="ECO:0000259" key="1">
    <source>
        <dbReference type="Pfam" id="PF13471"/>
    </source>
</evidence>
<gene>
    <name evidence="2" type="ORF">JHE00_05425</name>
</gene>
<feature type="domain" description="Microcin J25-processing protein McjB C-terminal" evidence="1">
    <location>
        <begin position="21"/>
        <end position="132"/>
    </location>
</feature>
<accession>A0A934V309</accession>
<dbReference type="NCBIfam" id="NF033537">
    <property type="entry name" value="lasso_biosyn_B2"/>
    <property type="match status" value="1"/>
</dbReference>
<comment type="caution">
    <text evidence="2">The sequence shown here is derived from an EMBL/GenBank/DDBJ whole genome shotgun (WGS) entry which is preliminary data.</text>
</comment>
<dbReference type="Pfam" id="PF13471">
    <property type="entry name" value="Transglut_core3"/>
    <property type="match status" value="1"/>
</dbReference>
<dbReference type="AlphaFoldDB" id="A0A934V309"/>
<proteinExistence type="predicted"/>
<organism evidence="2 3">
    <name type="scientific">Prauserella cavernicola</name>
    <dbReference type="NCBI Taxonomy" id="2800127"/>
    <lineage>
        <taxon>Bacteria</taxon>
        <taxon>Bacillati</taxon>
        <taxon>Actinomycetota</taxon>
        <taxon>Actinomycetes</taxon>
        <taxon>Pseudonocardiales</taxon>
        <taxon>Pseudonocardiaceae</taxon>
        <taxon>Prauserella</taxon>
    </lineage>
</organism>
<evidence type="ECO:0000313" key="3">
    <source>
        <dbReference type="Proteomes" id="UP000635245"/>
    </source>
</evidence>
<evidence type="ECO:0000313" key="2">
    <source>
        <dbReference type="EMBL" id="MBK1783762.1"/>
    </source>
</evidence>
<dbReference type="EMBL" id="JAENJH010000001">
    <property type="protein sequence ID" value="MBK1783762.1"/>
    <property type="molecule type" value="Genomic_DNA"/>
</dbReference>